<dbReference type="EMBL" id="LFZN01000255">
    <property type="protein sequence ID" value="KXS94818.1"/>
    <property type="molecule type" value="Genomic_DNA"/>
</dbReference>
<sequence>MLIAVHESTIPCPAITHSTQASLFCLTLASICSGIDTAAMAYLRRTLETAILLRLPGENSATAAQLGHFHPHWIRADGYVVWARTISHGMVVVSFSNLTADLESVHMSHYRIAEFRNVSFHSMAMELFRPFLFKNLTLASLGNARPEEVFLASSAHIVEVTRLYYTKFRGTPFTCTATWLIAPIYTANISLRGSADTWVQRKQDFELAMCSLMEIGMIAAMKEAIVRGGFIMAIHYGLLSRGEARAMLQQVLAGKGNTFLPDHPGTVLTIDFERAVDDPANSSAQALLKNTSLLMTEGLHTRACWR</sequence>
<proteinExistence type="predicted"/>
<evidence type="ECO:0000313" key="1">
    <source>
        <dbReference type="EMBL" id="KXS94818.1"/>
    </source>
</evidence>
<reference evidence="1 2" key="1">
    <citation type="submission" date="2015-07" db="EMBL/GenBank/DDBJ databases">
        <title>Comparative genomics of the Sigatoka disease complex on banana suggests a link between parallel evolutionary changes in Pseudocercospora fijiensis and Pseudocercospora eumusae and increased virulence on the banana host.</title>
        <authorList>
            <person name="Chang T.-C."/>
            <person name="Salvucci A."/>
            <person name="Crous P.W."/>
            <person name="Stergiopoulos I."/>
        </authorList>
    </citation>
    <scope>NUCLEOTIDE SEQUENCE [LARGE SCALE GENOMIC DNA]</scope>
    <source>
        <strain evidence="1 2">CBS 114824</strain>
    </source>
</reference>
<evidence type="ECO:0000313" key="2">
    <source>
        <dbReference type="Proteomes" id="UP000070133"/>
    </source>
</evidence>
<dbReference type="AlphaFoldDB" id="A0A139GXG4"/>
<keyword evidence="2" id="KW-1185">Reference proteome</keyword>
<gene>
    <name evidence="1" type="ORF">AC578_6430</name>
</gene>
<dbReference type="EMBL" id="LFZN01000255">
    <property type="protein sequence ID" value="KXS94819.1"/>
    <property type="molecule type" value="Genomic_DNA"/>
</dbReference>
<dbReference type="Proteomes" id="UP000070133">
    <property type="component" value="Unassembled WGS sequence"/>
</dbReference>
<name>A0A139GXG4_9PEZI</name>
<organism evidence="1 2">
    <name type="scientific">Pseudocercospora eumusae</name>
    <dbReference type="NCBI Taxonomy" id="321146"/>
    <lineage>
        <taxon>Eukaryota</taxon>
        <taxon>Fungi</taxon>
        <taxon>Dikarya</taxon>
        <taxon>Ascomycota</taxon>
        <taxon>Pezizomycotina</taxon>
        <taxon>Dothideomycetes</taxon>
        <taxon>Dothideomycetidae</taxon>
        <taxon>Mycosphaerellales</taxon>
        <taxon>Mycosphaerellaceae</taxon>
        <taxon>Pseudocercospora</taxon>
    </lineage>
</organism>
<accession>A0A139GXG4</accession>
<comment type="caution">
    <text evidence="1">The sequence shown here is derived from an EMBL/GenBank/DDBJ whole genome shotgun (WGS) entry which is preliminary data.</text>
</comment>
<dbReference type="OrthoDB" id="10261408at2759"/>
<protein>
    <submittedName>
        <fullName evidence="1">Uncharacterized protein</fullName>
    </submittedName>
</protein>